<evidence type="ECO:0000313" key="14">
    <source>
        <dbReference type="EMBL" id="KAF7159671.1"/>
    </source>
</evidence>
<dbReference type="PANTHER" id="PTHR12886:SF0">
    <property type="entry name" value="GPI MANNOSYLTRANSFERASE 1"/>
    <property type="match status" value="1"/>
</dbReference>
<comment type="caution">
    <text evidence="14">The sequence shown here is derived from an EMBL/GenBank/DDBJ whole genome shotgun (WGS) entry which is preliminary data.</text>
</comment>
<feature type="transmembrane region" description="Helical" evidence="13">
    <location>
        <begin position="326"/>
        <end position="347"/>
    </location>
</feature>
<comment type="subcellular location">
    <subcellularLocation>
        <location evidence="1 13">Endoplasmic reticulum membrane</location>
        <topology evidence="1 13">Multi-pass membrane protein</topology>
    </subcellularLocation>
</comment>
<evidence type="ECO:0000256" key="1">
    <source>
        <dbReference type="ARBA" id="ARBA00004477"/>
    </source>
</evidence>
<dbReference type="GO" id="GO:0005789">
    <property type="term" value="C:endoplasmic reticulum membrane"/>
    <property type="evidence" value="ECO:0007669"/>
    <property type="project" value="UniProtKB-SubCell"/>
</dbReference>
<keyword evidence="11 13" id="KW-0472">Membrane</keyword>
<keyword evidence="5 13" id="KW-0337">GPI-anchor biosynthesis</keyword>
<comment type="function">
    <text evidence="12 13">Mannosyltransferase involved in glycosylphosphatidylinositol-anchor biosynthesis. Transfers the first alpha-1,4-mannose to GlcN-acyl-PI during GPI precursor assembly. Required for cell wall integrity.</text>
</comment>
<feature type="transmembrane region" description="Helical" evidence="13">
    <location>
        <begin position="134"/>
        <end position="155"/>
    </location>
</feature>
<dbReference type="InterPro" id="IPR007704">
    <property type="entry name" value="PIG-M"/>
</dbReference>
<feature type="transmembrane region" description="Helical" evidence="13">
    <location>
        <begin position="231"/>
        <end position="252"/>
    </location>
</feature>
<evidence type="ECO:0000256" key="3">
    <source>
        <dbReference type="ARBA" id="ARBA00011071"/>
    </source>
</evidence>
<dbReference type="Pfam" id="PF05007">
    <property type="entry name" value="Mannosyl_trans"/>
    <property type="match status" value="1"/>
</dbReference>
<dbReference type="Proteomes" id="UP000654922">
    <property type="component" value="Unassembled WGS sequence"/>
</dbReference>
<feature type="transmembrane region" description="Helical" evidence="13">
    <location>
        <begin position="162"/>
        <end position="188"/>
    </location>
</feature>
<evidence type="ECO:0000256" key="11">
    <source>
        <dbReference type="ARBA" id="ARBA00023136"/>
    </source>
</evidence>
<sequence length="422" mass="46424">MASFFSSPTKVIGASIALRAVLLVYGAWQDAHSPIKYTDIDYLVFTDAARYVSRGASPYARDTYRYTPLLAWLLLPTTWDIPGFFSFGKALFALADVVAGWLSARVLVSAYGMSQPRALKYASVWLLNPMVANISTRGSSEGLLGVLVVGLLWAVLSRRVTLAGVILGLGVHFKIYPFIYGPAVLWWMDAERDGSSPAPAPATARAAREKDKNENQDILSKATNFLTPARIHLTLVALATFSALNVSMYILYGLPFAHHTYLHHLTRIDHRHNFSPYSTLLYLSAAGGARTAFESLAFIPQLLLAVVVIPLVLGKKSLAGTMLAQTFAFVTFNKYFLWYLVFLPFYLPSSSLMKNPRKGVLVGLLWVVAQALWLQQGYNLEFLGLSSFVPGLFMASLFFFVVNVWILGIIVEDVGCVGTGSV</sequence>
<dbReference type="OrthoDB" id="1741594at2759"/>
<comment type="pathway">
    <text evidence="2 13">Glycolipid biosynthesis; glycosylphosphatidylinositol-anchor biosynthesis.</text>
</comment>
<dbReference type="PANTHER" id="PTHR12886">
    <property type="entry name" value="PIG-M MANNOSYLTRANSFERASE"/>
    <property type="match status" value="1"/>
</dbReference>
<dbReference type="GO" id="GO:0051751">
    <property type="term" value="F:alpha-1,4-mannosyltransferase activity"/>
    <property type="evidence" value="ECO:0007669"/>
    <property type="project" value="InterPro"/>
</dbReference>
<feature type="transmembrane region" description="Helical" evidence="13">
    <location>
        <begin position="359"/>
        <end position="376"/>
    </location>
</feature>
<dbReference type="AlphaFoldDB" id="A0A8H6PS10"/>
<evidence type="ECO:0000256" key="9">
    <source>
        <dbReference type="ARBA" id="ARBA00022824"/>
    </source>
</evidence>
<organism evidence="14 15">
    <name type="scientific">Aspergillus felis</name>
    <dbReference type="NCBI Taxonomy" id="1287682"/>
    <lineage>
        <taxon>Eukaryota</taxon>
        <taxon>Fungi</taxon>
        <taxon>Dikarya</taxon>
        <taxon>Ascomycota</taxon>
        <taxon>Pezizomycotina</taxon>
        <taxon>Eurotiomycetes</taxon>
        <taxon>Eurotiomycetidae</taxon>
        <taxon>Eurotiales</taxon>
        <taxon>Aspergillaceae</taxon>
        <taxon>Aspergillus</taxon>
        <taxon>Aspergillus subgen. Fumigati</taxon>
    </lineage>
</organism>
<feature type="transmembrane region" description="Helical" evidence="13">
    <location>
        <begin position="388"/>
        <end position="411"/>
    </location>
</feature>
<dbReference type="GO" id="GO:0006506">
    <property type="term" value="P:GPI anchor biosynthetic process"/>
    <property type="evidence" value="ECO:0007669"/>
    <property type="project" value="UniProtKB-UniPathway"/>
</dbReference>
<evidence type="ECO:0000256" key="7">
    <source>
        <dbReference type="ARBA" id="ARBA00022679"/>
    </source>
</evidence>
<keyword evidence="10 13" id="KW-1133">Transmembrane helix</keyword>
<protein>
    <recommendedName>
        <fullName evidence="4 13">GPI mannosyltransferase 1</fullName>
        <ecNumber evidence="13">2.4.1.-</ecNumber>
    </recommendedName>
    <alternativeName>
        <fullName evidence="13">GPI mannosyltransferase I</fullName>
    </alternativeName>
</protein>
<feature type="transmembrane region" description="Helical" evidence="13">
    <location>
        <begin position="296"/>
        <end position="314"/>
    </location>
</feature>
<evidence type="ECO:0000256" key="8">
    <source>
        <dbReference type="ARBA" id="ARBA00022692"/>
    </source>
</evidence>
<evidence type="ECO:0000256" key="13">
    <source>
        <dbReference type="RuleBase" id="RU365064"/>
    </source>
</evidence>
<evidence type="ECO:0000256" key="2">
    <source>
        <dbReference type="ARBA" id="ARBA00004687"/>
    </source>
</evidence>
<evidence type="ECO:0000256" key="12">
    <source>
        <dbReference type="ARBA" id="ARBA00025399"/>
    </source>
</evidence>
<reference evidence="14" key="1">
    <citation type="submission" date="2020-06" db="EMBL/GenBank/DDBJ databases">
        <title>Draft genome sequences of strains closely related to Aspergillus parafelis and Aspergillus hiratsukae.</title>
        <authorList>
            <person name="Dos Santos R.A.C."/>
            <person name="Rivero-Menendez O."/>
            <person name="Steenwyk J.L."/>
            <person name="Mead M.E."/>
            <person name="Goldman G.H."/>
            <person name="Alastruey-Izquierdo A."/>
            <person name="Rokas A."/>
        </authorList>
    </citation>
    <scope>NUCLEOTIDE SEQUENCE</scope>
    <source>
        <strain evidence="14">CNM-CM5623</strain>
    </source>
</reference>
<evidence type="ECO:0000256" key="10">
    <source>
        <dbReference type="ARBA" id="ARBA00022989"/>
    </source>
</evidence>
<dbReference type="UniPathway" id="UPA00196"/>
<keyword evidence="6 13" id="KW-0328">Glycosyltransferase</keyword>
<evidence type="ECO:0000256" key="6">
    <source>
        <dbReference type="ARBA" id="ARBA00022676"/>
    </source>
</evidence>
<name>A0A8H6PS10_9EURO</name>
<dbReference type="GO" id="GO:1990529">
    <property type="term" value="C:glycosylphosphatidylinositol-mannosyltransferase I complex"/>
    <property type="evidence" value="ECO:0007669"/>
    <property type="project" value="TreeGrafter"/>
</dbReference>
<dbReference type="GO" id="GO:0004376">
    <property type="term" value="F:GPI mannosyltransferase activity"/>
    <property type="evidence" value="ECO:0007669"/>
    <property type="project" value="InterPro"/>
</dbReference>
<proteinExistence type="inferred from homology"/>
<dbReference type="EC" id="2.4.1.-" evidence="13"/>
<accession>A0A8H6PS10</accession>
<keyword evidence="9 13" id="KW-0256">Endoplasmic reticulum</keyword>
<keyword evidence="8 13" id="KW-0812">Transmembrane</keyword>
<evidence type="ECO:0000256" key="5">
    <source>
        <dbReference type="ARBA" id="ARBA00022502"/>
    </source>
</evidence>
<evidence type="ECO:0000313" key="15">
    <source>
        <dbReference type="Proteomes" id="UP000654922"/>
    </source>
</evidence>
<keyword evidence="7 13" id="KW-0808">Transferase</keyword>
<dbReference type="EMBL" id="JACBAE010001378">
    <property type="protein sequence ID" value="KAF7159671.1"/>
    <property type="molecule type" value="Genomic_DNA"/>
</dbReference>
<comment type="similarity">
    <text evidence="3 13">Belongs to the PIGM family.</text>
</comment>
<gene>
    <name evidence="14" type="ORF">CNMCM5623_005051</name>
</gene>
<evidence type="ECO:0000256" key="4">
    <source>
        <dbReference type="ARBA" id="ARBA00013797"/>
    </source>
</evidence>